<dbReference type="Gene3D" id="3.30.565.10">
    <property type="entry name" value="Histidine kinase-like ATPase, C-terminal domain"/>
    <property type="match status" value="1"/>
</dbReference>
<comment type="catalytic activity">
    <reaction evidence="1">
        <text>ATP + protein L-histidine = ADP + protein N-phospho-L-histidine.</text>
        <dbReference type="EC" id="2.7.13.3"/>
    </reaction>
</comment>
<dbReference type="EMBL" id="AOIW01000021">
    <property type="protein sequence ID" value="ELZ37193.1"/>
    <property type="molecule type" value="Genomic_DNA"/>
</dbReference>
<comment type="caution">
    <text evidence="8">The sequence shown here is derived from an EMBL/GenBank/DDBJ whole genome shotgun (WGS) entry which is preliminary data.</text>
</comment>
<dbReference type="Proteomes" id="UP000011572">
    <property type="component" value="Unassembled WGS sequence"/>
</dbReference>
<protein>
    <recommendedName>
        <fullName evidence="2">histidine kinase</fullName>
        <ecNumber evidence="2">2.7.13.3</ecNumber>
    </recommendedName>
</protein>
<dbReference type="PANTHER" id="PTHR43711">
    <property type="entry name" value="TWO-COMPONENT HISTIDINE KINASE"/>
    <property type="match status" value="1"/>
</dbReference>
<dbReference type="CDD" id="cd00082">
    <property type="entry name" value="HisKA"/>
    <property type="match status" value="1"/>
</dbReference>
<keyword evidence="4" id="KW-0808">Transferase</keyword>
<evidence type="ECO:0000256" key="4">
    <source>
        <dbReference type="ARBA" id="ARBA00022679"/>
    </source>
</evidence>
<dbReference type="InterPro" id="IPR003661">
    <property type="entry name" value="HisK_dim/P_dom"/>
</dbReference>
<keyword evidence="3" id="KW-0597">Phosphoprotein</keyword>
<dbReference type="PATRIC" id="fig|1227486.3.peg.279"/>
<feature type="domain" description="Histidine kinase" evidence="7">
    <location>
        <begin position="128"/>
        <end position="325"/>
    </location>
</feature>
<evidence type="ECO:0000256" key="1">
    <source>
        <dbReference type="ARBA" id="ARBA00000085"/>
    </source>
</evidence>
<dbReference type="InterPro" id="IPR036097">
    <property type="entry name" value="HisK_dim/P_sf"/>
</dbReference>
<evidence type="ECO:0000256" key="6">
    <source>
        <dbReference type="ARBA" id="ARBA00023012"/>
    </source>
</evidence>
<dbReference type="AlphaFoldDB" id="M0DQS4"/>
<dbReference type="CDD" id="cd00075">
    <property type="entry name" value="HATPase"/>
    <property type="match status" value="1"/>
</dbReference>
<dbReference type="SMART" id="SM00388">
    <property type="entry name" value="HisKA"/>
    <property type="match status" value="1"/>
</dbReference>
<evidence type="ECO:0000259" key="7">
    <source>
        <dbReference type="PROSITE" id="PS50109"/>
    </source>
</evidence>
<dbReference type="InterPro" id="IPR003594">
    <property type="entry name" value="HATPase_dom"/>
</dbReference>
<dbReference type="SMART" id="SM00387">
    <property type="entry name" value="HATPase_c"/>
    <property type="match status" value="1"/>
</dbReference>
<dbReference type="InterPro" id="IPR004358">
    <property type="entry name" value="Sig_transdc_His_kin-like_C"/>
</dbReference>
<dbReference type="Pfam" id="PF00512">
    <property type="entry name" value="HisKA"/>
    <property type="match status" value="1"/>
</dbReference>
<dbReference type="InterPro" id="IPR036890">
    <property type="entry name" value="HATPase_C_sf"/>
</dbReference>
<dbReference type="PROSITE" id="PS50109">
    <property type="entry name" value="HIS_KIN"/>
    <property type="match status" value="1"/>
</dbReference>
<dbReference type="PRINTS" id="PR00344">
    <property type="entry name" value="BCTRLSENSOR"/>
</dbReference>
<evidence type="ECO:0000256" key="5">
    <source>
        <dbReference type="ARBA" id="ARBA00022777"/>
    </source>
</evidence>
<evidence type="ECO:0000313" key="9">
    <source>
        <dbReference type="Proteomes" id="UP000011572"/>
    </source>
</evidence>
<dbReference type="SUPFAM" id="SSF47384">
    <property type="entry name" value="Homodimeric domain of signal transducing histidine kinase"/>
    <property type="match status" value="1"/>
</dbReference>
<keyword evidence="5" id="KW-0418">Kinase</keyword>
<dbReference type="Gene3D" id="1.10.287.130">
    <property type="match status" value="1"/>
</dbReference>
<evidence type="ECO:0000256" key="3">
    <source>
        <dbReference type="ARBA" id="ARBA00022553"/>
    </source>
</evidence>
<proteinExistence type="predicted"/>
<dbReference type="InterPro" id="IPR050736">
    <property type="entry name" value="Sensor_HK_Regulatory"/>
</dbReference>
<organism evidence="8 9">
    <name type="scientific">Halorubrum distributum JCM 10247</name>
    <dbReference type="NCBI Taxonomy" id="1227486"/>
    <lineage>
        <taxon>Archaea</taxon>
        <taxon>Methanobacteriati</taxon>
        <taxon>Methanobacteriota</taxon>
        <taxon>Stenosarchaea group</taxon>
        <taxon>Halobacteria</taxon>
        <taxon>Halobacteriales</taxon>
        <taxon>Haloferacaceae</taxon>
        <taxon>Halorubrum</taxon>
        <taxon>Halorubrum distributum group</taxon>
    </lineage>
</organism>
<dbReference type="InterPro" id="IPR005467">
    <property type="entry name" value="His_kinase_dom"/>
</dbReference>
<dbReference type="PANTHER" id="PTHR43711:SF1">
    <property type="entry name" value="HISTIDINE KINASE 1"/>
    <property type="match status" value="1"/>
</dbReference>
<keyword evidence="6" id="KW-0902">Two-component regulatory system</keyword>
<reference evidence="8 9" key="1">
    <citation type="journal article" date="2014" name="PLoS Genet.">
        <title>Phylogenetically driven sequencing of extremely halophilic archaea reveals strategies for static and dynamic osmo-response.</title>
        <authorList>
            <person name="Becker E.A."/>
            <person name="Seitzer P.M."/>
            <person name="Tritt A."/>
            <person name="Larsen D."/>
            <person name="Krusor M."/>
            <person name="Yao A.I."/>
            <person name="Wu D."/>
            <person name="Madern D."/>
            <person name="Eisen J.A."/>
            <person name="Darling A.E."/>
            <person name="Facciotti M.T."/>
        </authorList>
    </citation>
    <scope>NUCLEOTIDE SEQUENCE [LARGE SCALE GENOMIC DNA]</scope>
    <source>
        <strain evidence="8 9">JCM 10247</strain>
    </source>
</reference>
<sequence length="325" mass="35064">MTMIDPSALRISLAAHPDPVLTYEMRDDVPTVTATNDAFDVVVGVDPGVPVSALFERFDTVKLSGEEPLDEQLRAGEAVEILLETADDGQYVAHVLAPDVDGGAIVFSSRDVAAPFADDVDVGQVASVISHDLRNPLDVAGAHLEAARETGADEHFDAIDAAHDRMERIIQDVLTLARGEAALNPEHSVSVYETAERAWQTVETETWTLQFDGSLPTVRADPDRFQRLFENLFRNSIQHGSDDGIVRVGTLTDGTAGVFVADDGPGIPVPERDAVFRPGYTVDEVGTGLGLAIVDRIAAAHGWTVSIAEIERDGTRIEIRFNAEE</sequence>
<accession>M0DQS4</accession>
<dbReference type="Pfam" id="PF02518">
    <property type="entry name" value="HATPase_c"/>
    <property type="match status" value="1"/>
</dbReference>
<dbReference type="GO" id="GO:0000155">
    <property type="term" value="F:phosphorelay sensor kinase activity"/>
    <property type="evidence" value="ECO:0007669"/>
    <property type="project" value="InterPro"/>
</dbReference>
<dbReference type="SUPFAM" id="SSF55874">
    <property type="entry name" value="ATPase domain of HSP90 chaperone/DNA topoisomerase II/histidine kinase"/>
    <property type="match status" value="1"/>
</dbReference>
<evidence type="ECO:0000313" key="8">
    <source>
        <dbReference type="EMBL" id="ELZ37193.1"/>
    </source>
</evidence>
<gene>
    <name evidence="8" type="ORF">C473_01714</name>
</gene>
<evidence type="ECO:0000256" key="2">
    <source>
        <dbReference type="ARBA" id="ARBA00012438"/>
    </source>
</evidence>
<dbReference type="EC" id="2.7.13.3" evidence="2"/>
<name>M0DQS4_9EURY</name>